<dbReference type="PROSITE" id="PS01124">
    <property type="entry name" value="HTH_ARAC_FAMILY_2"/>
    <property type="match status" value="1"/>
</dbReference>
<evidence type="ECO:0000256" key="3">
    <source>
        <dbReference type="ARBA" id="ARBA00023163"/>
    </source>
</evidence>
<gene>
    <name evidence="5" type="primary">yesS</name>
    <name evidence="5" type="ORF">AN618_00170</name>
</gene>
<name>A0A140LDQ4_9FIRM</name>
<dbReference type="InParanoid" id="A0A140LDQ4"/>
<keyword evidence="6" id="KW-1185">Reference proteome</keyword>
<dbReference type="PANTHER" id="PTHR43280:SF28">
    <property type="entry name" value="HTH-TYPE TRANSCRIPTIONAL ACTIVATOR RHAS"/>
    <property type="match status" value="1"/>
</dbReference>
<dbReference type="PANTHER" id="PTHR43280">
    <property type="entry name" value="ARAC-FAMILY TRANSCRIPTIONAL REGULATOR"/>
    <property type="match status" value="1"/>
</dbReference>
<evidence type="ECO:0000313" key="5">
    <source>
        <dbReference type="EMBL" id="KXG78679.1"/>
    </source>
</evidence>
<dbReference type="RefSeq" id="WP_066350539.1">
    <property type="nucleotide sequence ID" value="NZ_LOED01000001.1"/>
</dbReference>
<dbReference type="STRING" id="520764.AN618_00170"/>
<dbReference type="Pfam" id="PF17853">
    <property type="entry name" value="GGDEF_2"/>
    <property type="match status" value="1"/>
</dbReference>
<dbReference type="EMBL" id="LOED01000001">
    <property type="protein sequence ID" value="KXG78679.1"/>
    <property type="molecule type" value="Genomic_DNA"/>
</dbReference>
<dbReference type="GO" id="GO:0043565">
    <property type="term" value="F:sequence-specific DNA binding"/>
    <property type="evidence" value="ECO:0007669"/>
    <property type="project" value="InterPro"/>
</dbReference>
<accession>A0A140LDQ4</accession>
<dbReference type="SUPFAM" id="SSF46689">
    <property type="entry name" value="Homeodomain-like"/>
    <property type="match status" value="2"/>
</dbReference>
<dbReference type="Pfam" id="PF12833">
    <property type="entry name" value="HTH_18"/>
    <property type="match status" value="1"/>
</dbReference>
<proteinExistence type="predicted"/>
<dbReference type="InterPro" id="IPR009057">
    <property type="entry name" value="Homeodomain-like_sf"/>
</dbReference>
<dbReference type="AlphaFoldDB" id="A0A140LDQ4"/>
<sequence>MRRLRFFARLGFLRELLSNNIESVKDIWFLLKALGINAMPNTVMVVSHDNYYTETRNKSEIQKRALRLKTIEALEEAVKPFVGLVVPMEENLFAILLETESDGEHQVKETLQMGSQIRDRVEDYAQVSVSIGIGRRYKDIHNLHLSYKEALAALNYKFFLGKSQVIHIENVLPYSDDMELFSMAVESELAVKVLSCDKEGAYSIIEDLVNSIGTAGFLNPLSIKSRFLEIFNFVVKVAFEAGGDKEVLAALCGRYIEGILRSDTLEEAREQVREFIGGIVEEVYEGRKRMNLVVFERAIRYIQENFRKPLTLEEVADHVHVSPYYFSHGFKNFTGMSFIQYVTKLRVEEAKKLLLSTNLSVKEVGKMVGYSDANYFSRVFKNEIGMPPSRFKLSKKFHIMRNFSEG</sequence>
<keyword evidence="1" id="KW-0805">Transcription regulation</keyword>
<evidence type="ECO:0000256" key="2">
    <source>
        <dbReference type="ARBA" id="ARBA00023125"/>
    </source>
</evidence>
<dbReference type="Proteomes" id="UP000070427">
    <property type="component" value="Unassembled WGS sequence"/>
</dbReference>
<dbReference type="InterPro" id="IPR020449">
    <property type="entry name" value="Tscrpt_reg_AraC-type_HTH"/>
</dbReference>
<evidence type="ECO:0000259" key="4">
    <source>
        <dbReference type="PROSITE" id="PS01124"/>
    </source>
</evidence>
<dbReference type="GO" id="GO:0003700">
    <property type="term" value="F:DNA-binding transcription factor activity"/>
    <property type="evidence" value="ECO:0007669"/>
    <property type="project" value="InterPro"/>
</dbReference>
<comment type="caution">
    <text evidence="5">The sequence shown here is derived from an EMBL/GenBank/DDBJ whole genome shotgun (WGS) entry which is preliminary data.</text>
</comment>
<dbReference type="InterPro" id="IPR018060">
    <property type="entry name" value="HTH_AraC"/>
</dbReference>
<dbReference type="PRINTS" id="PR00032">
    <property type="entry name" value="HTHARAC"/>
</dbReference>
<evidence type="ECO:0000256" key="1">
    <source>
        <dbReference type="ARBA" id="ARBA00023015"/>
    </source>
</evidence>
<keyword evidence="3" id="KW-0804">Transcription</keyword>
<protein>
    <submittedName>
        <fullName evidence="5">HTH-type transcriptional regulator YesS</fullName>
    </submittedName>
</protein>
<dbReference type="SMART" id="SM00342">
    <property type="entry name" value="HTH_ARAC"/>
    <property type="match status" value="1"/>
</dbReference>
<dbReference type="Gene3D" id="1.10.10.60">
    <property type="entry name" value="Homeodomain-like"/>
    <property type="match status" value="2"/>
</dbReference>
<reference evidence="5 6" key="1">
    <citation type="submission" date="2015-12" db="EMBL/GenBank/DDBJ databases">
        <title>Draft genome sequnece of Fervidicola ferrireducens strain Y170.</title>
        <authorList>
            <person name="Patel B.K."/>
        </authorList>
    </citation>
    <scope>NUCLEOTIDE SEQUENCE [LARGE SCALE GENOMIC DNA]</scope>
    <source>
        <strain evidence="5 6">Y170</strain>
    </source>
</reference>
<keyword evidence="2" id="KW-0238">DNA-binding</keyword>
<organism evidence="5 6">
    <name type="scientific">Fervidicola ferrireducens</name>
    <dbReference type="NCBI Taxonomy" id="520764"/>
    <lineage>
        <taxon>Bacteria</taxon>
        <taxon>Bacillati</taxon>
        <taxon>Bacillota</taxon>
        <taxon>Clostridia</taxon>
        <taxon>Thermosediminibacterales</taxon>
        <taxon>Thermosediminibacteraceae</taxon>
        <taxon>Fervidicola</taxon>
    </lineage>
</organism>
<dbReference type="InterPro" id="IPR041522">
    <property type="entry name" value="CdaR_GGDEF"/>
</dbReference>
<dbReference type="OrthoDB" id="9779969at2"/>
<feature type="domain" description="HTH araC/xylS-type" evidence="4">
    <location>
        <begin position="296"/>
        <end position="394"/>
    </location>
</feature>
<evidence type="ECO:0000313" key="6">
    <source>
        <dbReference type="Proteomes" id="UP000070427"/>
    </source>
</evidence>